<dbReference type="AlphaFoldDB" id="A0A1Q9LCN5"/>
<dbReference type="OrthoDB" id="2340043at2"/>
<evidence type="ECO:0000259" key="2">
    <source>
        <dbReference type="Pfam" id="PF03372"/>
    </source>
</evidence>
<reference evidence="3 4" key="1">
    <citation type="submission" date="2016-10" db="EMBL/GenBank/DDBJ databases">
        <title>The Draft Genome Sequence of Actinokineospora bangkokensis 44EHWT reveals the biosynthetic pathway of antifungal compounds Thailandins with unusual extender unit butylmalonyl-CoA.</title>
        <authorList>
            <person name="Greule A."/>
            <person name="Intra B."/>
            <person name="Flemming S."/>
            <person name="Rommel M.G."/>
            <person name="Panbangred W."/>
            <person name="Bechthold A."/>
        </authorList>
    </citation>
    <scope>NUCLEOTIDE SEQUENCE [LARGE SCALE GENOMIC DNA]</scope>
    <source>
        <strain evidence="3 4">44EHW</strain>
    </source>
</reference>
<dbReference type="SUPFAM" id="SSF56219">
    <property type="entry name" value="DNase I-like"/>
    <property type="match status" value="1"/>
</dbReference>
<dbReference type="GO" id="GO:0003824">
    <property type="term" value="F:catalytic activity"/>
    <property type="evidence" value="ECO:0007669"/>
    <property type="project" value="InterPro"/>
</dbReference>
<name>A0A1Q9LCN5_9PSEU</name>
<dbReference type="STRING" id="1193682.BJP25_01685"/>
<dbReference type="InterPro" id="IPR005135">
    <property type="entry name" value="Endo/exonuclease/phosphatase"/>
</dbReference>
<dbReference type="Gene3D" id="3.60.10.10">
    <property type="entry name" value="Endonuclease/exonuclease/phosphatase"/>
    <property type="match status" value="1"/>
</dbReference>
<feature type="transmembrane region" description="Helical" evidence="1">
    <location>
        <begin position="88"/>
        <end position="106"/>
    </location>
</feature>
<evidence type="ECO:0000313" key="4">
    <source>
        <dbReference type="Proteomes" id="UP000186040"/>
    </source>
</evidence>
<dbReference type="EMBL" id="MKQR01000028">
    <property type="protein sequence ID" value="OLR89766.1"/>
    <property type="molecule type" value="Genomic_DNA"/>
</dbReference>
<evidence type="ECO:0000313" key="3">
    <source>
        <dbReference type="EMBL" id="OLR89766.1"/>
    </source>
</evidence>
<organism evidence="3 4">
    <name type="scientific">Actinokineospora bangkokensis</name>
    <dbReference type="NCBI Taxonomy" id="1193682"/>
    <lineage>
        <taxon>Bacteria</taxon>
        <taxon>Bacillati</taxon>
        <taxon>Actinomycetota</taxon>
        <taxon>Actinomycetes</taxon>
        <taxon>Pseudonocardiales</taxon>
        <taxon>Pseudonocardiaceae</taxon>
        <taxon>Actinokineospora</taxon>
    </lineage>
</organism>
<feature type="transmembrane region" description="Helical" evidence="1">
    <location>
        <begin position="28"/>
        <end position="46"/>
    </location>
</feature>
<keyword evidence="4" id="KW-1185">Reference proteome</keyword>
<dbReference type="Pfam" id="PF03372">
    <property type="entry name" value="Exo_endo_phos"/>
    <property type="match status" value="1"/>
</dbReference>
<keyword evidence="1" id="KW-0812">Transmembrane</keyword>
<comment type="caution">
    <text evidence="3">The sequence shown here is derived from an EMBL/GenBank/DDBJ whole genome shotgun (WGS) entry which is preliminary data.</text>
</comment>
<feature type="domain" description="Endonuclease/exonuclease/phosphatase" evidence="2">
    <location>
        <begin position="121"/>
        <end position="328"/>
    </location>
</feature>
<sequence>MAVRPPAPLETGYWEEHQEPPRRRRRRWVTVLVALLVLLLLGFVVLRLSGWDGNRFTVAAVALTPYAGAAGVVVVLFALLVGRRMWSFVALLLTASIGVVLTPRVLPDGQALPDGQHVRVMTANLRLGLADLPAFYRLVRDAKVDILTLQELTPAAIAALDREGIADLLPNRVLRLKPGGAGGGILAKVPLRQIVLNDQPTTFEMPAAVADLSGNQDIEVMSVHTVPPVGSESDRAQWQRELAALPSPDARTRPRVLAGDFNATLDHGSLTRLLDRGYTDAAEATGEALRPTWSQPPLGLPVGLDHVLYDRRIGAQMTAVYEIAGSDHNAVFTELVLPR</sequence>
<protein>
    <recommendedName>
        <fullName evidence="2">Endonuclease/exonuclease/phosphatase domain-containing protein</fullName>
    </recommendedName>
</protein>
<accession>A0A1Q9LCN5</accession>
<keyword evidence="1" id="KW-1133">Transmembrane helix</keyword>
<keyword evidence="1" id="KW-0472">Membrane</keyword>
<proteinExistence type="predicted"/>
<evidence type="ECO:0000256" key="1">
    <source>
        <dbReference type="SAM" id="Phobius"/>
    </source>
</evidence>
<gene>
    <name evidence="3" type="ORF">BJP25_01685</name>
</gene>
<dbReference type="Proteomes" id="UP000186040">
    <property type="component" value="Unassembled WGS sequence"/>
</dbReference>
<dbReference type="RefSeq" id="WP_075977976.1">
    <property type="nucleotide sequence ID" value="NZ_MKQR01000028.1"/>
</dbReference>
<feature type="transmembrane region" description="Helical" evidence="1">
    <location>
        <begin position="58"/>
        <end position="81"/>
    </location>
</feature>
<dbReference type="InterPro" id="IPR036691">
    <property type="entry name" value="Endo/exonu/phosph_ase_sf"/>
</dbReference>